<dbReference type="CDD" id="cd22325">
    <property type="entry name" value="ERCC1_C-like"/>
    <property type="match status" value="1"/>
</dbReference>
<evidence type="ECO:0000256" key="5">
    <source>
        <dbReference type="ARBA" id="ARBA00023204"/>
    </source>
</evidence>
<reference evidence="9" key="2">
    <citation type="submission" date="2025-09" db="UniProtKB">
        <authorList>
            <consortium name="Ensembl"/>
        </authorList>
    </citation>
    <scope>IDENTIFICATION</scope>
</reference>
<keyword evidence="5" id="KW-0234">DNA repair</keyword>
<evidence type="ECO:0000313" key="10">
    <source>
        <dbReference type="Proteomes" id="UP000694560"/>
    </source>
</evidence>
<dbReference type="GO" id="GO:0006312">
    <property type="term" value="P:mitotic recombination"/>
    <property type="evidence" value="ECO:0007669"/>
    <property type="project" value="TreeGrafter"/>
</dbReference>
<dbReference type="PANTHER" id="PTHR12749">
    <property type="entry name" value="EXCISION REPAIR CROSS-COMPLEMENTING 1 ERCC1"/>
    <property type="match status" value="1"/>
</dbReference>
<dbReference type="GO" id="GO:0006302">
    <property type="term" value="P:double-strand break repair"/>
    <property type="evidence" value="ECO:0007669"/>
    <property type="project" value="UniProtKB-ARBA"/>
</dbReference>
<dbReference type="AlphaFoldDB" id="A0A8C5TPL0"/>
<dbReference type="OrthoDB" id="10262814at2759"/>
<dbReference type="SUPFAM" id="SSF52980">
    <property type="entry name" value="Restriction endonuclease-like"/>
    <property type="match status" value="1"/>
</dbReference>
<evidence type="ECO:0000259" key="8">
    <source>
        <dbReference type="Pfam" id="PF03834"/>
    </source>
</evidence>
<dbReference type="GO" id="GO:0000110">
    <property type="term" value="C:nucleotide-excision repair factor 1 complex"/>
    <property type="evidence" value="ECO:0007669"/>
    <property type="project" value="TreeGrafter"/>
</dbReference>
<evidence type="ECO:0000256" key="3">
    <source>
        <dbReference type="ARBA" id="ARBA00022763"/>
    </source>
</evidence>
<comment type="subcellular location">
    <subcellularLocation>
        <location evidence="1">Nucleus</location>
    </subcellularLocation>
</comment>
<keyword evidence="6" id="KW-0539">Nucleus</keyword>
<evidence type="ECO:0000256" key="2">
    <source>
        <dbReference type="ARBA" id="ARBA00008283"/>
    </source>
</evidence>
<dbReference type="Proteomes" id="UP000694560">
    <property type="component" value="Unplaced"/>
</dbReference>
<keyword evidence="4" id="KW-0238">DNA-binding</keyword>
<protein>
    <recommendedName>
        <fullName evidence="8">ERCC1-like central domain-containing protein</fullName>
    </recommendedName>
</protein>
<dbReference type="InterPro" id="IPR011335">
    <property type="entry name" value="Restrct_endonuc-II-like"/>
</dbReference>
<evidence type="ECO:0000313" key="9">
    <source>
        <dbReference type="Ensembl" id="ENSMCSP00000009074.1"/>
    </source>
</evidence>
<dbReference type="PANTHER" id="PTHR12749:SF0">
    <property type="entry name" value="DNA EXCISION REPAIR PROTEIN ERCC-1"/>
    <property type="match status" value="1"/>
</dbReference>
<evidence type="ECO:0000256" key="4">
    <source>
        <dbReference type="ARBA" id="ARBA00023125"/>
    </source>
</evidence>
<feature type="domain" description="ERCC1-like central" evidence="8">
    <location>
        <begin position="86"/>
        <end position="189"/>
    </location>
</feature>
<accession>A0A8C5TPL0</accession>
<dbReference type="Gene3D" id="3.40.50.10130">
    <property type="match status" value="1"/>
</dbReference>
<dbReference type="InterPro" id="IPR047260">
    <property type="entry name" value="ERCC1-like_central_dom"/>
</dbReference>
<comment type="similarity">
    <text evidence="2">Belongs to the ERCC1/RAD10/SWI10 family.</text>
</comment>
<proteinExistence type="inferred from homology"/>
<sequence>MTGKGRGGPGVPTRDRGWVSAVPARSRRCSKASAAPRPVPVPVPIPPGPGSYAEWAGRVRDRGGGTSISRGLDPVGSCRDTGPVPVQRGNPVLKFIRNVPWEFGDIVPDYVLGQSSCALFLRLALHMSPVHCHLVTLFIVLSLSVSLSLSLCVTVLLVTVSVNCCPNVQTLSPVSPSPEEAARYLETFKSYEQKPPDLLKERVEHDFLSRVSGLSSPHKCPLPPRMGPHVSCPFVPTQAKRLFDVLHEPFLKTPR</sequence>
<keyword evidence="3" id="KW-0227">DNA damage</keyword>
<keyword evidence="10" id="KW-1185">Reference proteome</keyword>
<evidence type="ECO:0000256" key="1">
    <source>
        <dbReference type="ARBA" id="ARBA00004123"/>
    </source>
</evidence>
<dbReference type="Pfam" id="PF03834">
    <property type="entry name" value="Rad10"/>
    <property type="match status" value="1"/>
</dbReference>
<dbReference type="InterPro" id="IPR004579">
    <property type="entry name" value="ERCC1/RAD10/SWI10"/>
</dbReference>
<feature type="compositionally biased region" description="Gly residues" evidence="7">
    <location>
        <begin position="1"/>
        <end position="10"/>
    </location>
</feature>
<dbReference type="GO" id="GO:0003697">
    <property type="term" value="F:single-stranded DNA binding"/>
    <property type="evidence" value="ECO:0007669"/>
    <property type="project" value="TreeGrafter"/>
</dbReference>
<reference evidence="9" key="1">
    <citation type="submission" date="2025-08" db="UniProtKB">
        <authorList>
            <consortium name="Ensembl"/>
        </authorList>
    </citation>
    <scope>IDENTIFICATION</scope>
</reference>
<name>A0A8C5TPL0_9PASS</name>
<dbReference type="GO" id="GO:0003684">
    <property type="term" value="F:damaged DNA binding"/>
    <property type="evidence" value="ECO:0007669"/>
    <property type="project" value="InterPro"/>
</dbReference>
<evidence type="ECO:0000256" key="6">
    <source>
        <dbReference type="ARBA" id="ARBA00023242"/>
    </source>
</evidence>
<feature type="region of interest" description="Disordered" evidence="7">
    <location>
        <begin position="1"/>
        <end position="43"/>
    </location>
</feature>
<dbReference type="Ensembl" id="ENSMCST00000009296.1">
    <property type="protein sequence ID" value="ENSMCSP00000009074.1"/>
    <property type="gene ID" value="ENSMCSG00000006401.1"/>
</dbReference>
<dbReference type="GO" id="GO:0070522">
    <property type="term" value="C:ERCC4-ERCC1 complex"/>
    <property type="evidence" value="ECO:0007669"/>
    <property type="project" value="TreeGrafter"/>
</dbReference>
<organism evidence="9 10">
    <name type="scientific">Malurus cyaneus samueli</name>
    <dbReference type="NCBI Taxonomy" id="2593467"/>
    <lineage>
        <taxon>Eukaryota</taxon>
        <taxon>Metazoa</taxon>
        <taxon>Chordata</taxon>
        <taxon>Craniata</taxon>
        <taxon>Vertebrata</taxon>
        <taxon>Euteleostomi</taxon>
        <taxon>Archelosauria</taxon>
        <taxon>Archosauria</taxon>
        <taxon>Dinosauria</taxon>
        <taxon>Saurischia</taxon>
        <taxon>Theropoda</taxon>
        <taxon>Coelurosauria</taxon>
        <taxon>Aves</taxon>
        <taxon>Neognathae</taxon>
        <taxon>Neoaves</taxon>
        <taxon>Telluraves</taxon>
        <taxon>Australaves</taxon>
        <taxon>Passeriformes</taxon>
        <taxon>Meliphagoidea</taxon>
        <taxon>Maluridae</taxon>
        <taxon>Malurus</taxon>
    </lineage>
</organism>
<evidence type="ECO:0000256" key="7">
    <source>
        <dbReference type="SAM" id="MobiDB-lite"/>
    </source>
</evidence>
<dbReference type="GO" id="GO:0070914">
    <property type="term" value="P:UV-damage excision repair"/>
    <property type="evidence" value="ECO:0007669"/>
    <property type="project" value="TreeGrafter"/>
</dbReference>